<evidence type="ECO:0000256" key="1">
    <source>
        <dbReference type="SAM" id="SignalP"/>
    </source>
</evidence>
<feature type="domain" description="Outer membrane protein beta-barrel" evidence="2">
    <location>
        <begin position="406"/>
        <end position="869"/>
    </location>
</feature>
<dbReference type="Pfam" id="PF14905">
    <property type="entry name" value="OMP_b-brl_3"/>
    <property type="match status" value="1"/>
</dbReference>
<keyword evidence="1" id="KW-0732">Signal</keyword>
<organism evidence="3 4">
    <name type="scientific">Pedobacter quisquiliarum</name>
    <dbReference type="NCBI Taxonomy" id="1834438"/>
    <lineage>
        <taxon>Bacteria</taxon>
        <taxon>Pseudomonadati</taxon>
        <taxon>Bacteroidota</taxon>
        <taxon>Sphingobacteriia</taxon>
        <taxon>Sphingobacteriales</taxon>
        <taxon>Sphingobacteriaceae</taxon>
        <taxon>Pedobacter</taxon>
    </lineage>
</organism>
<evidence type="ECO:0000259" key="2">
    <source>
        <dbReference type="Pfam" id="PF14905"/>
    </source>
</evidence>
<reference evidence="3" key="1">
    <citation type="journal article" date="2014" name="Int. J. Syst. Evol. Microbiol.">
        <title>Complete genome sequence of Corynebacterium casei LMG S-19264T (=DSM 44701T), isolated from a smear-ripened cheese.</title>
        <authorList>
            <consortium name="US DOE Joint Genome Institute (JGI-PGF)"/>
            <person name="Walter F."/>
            <person name="Albersmeier A."/>
            <person name="Kalinowski J."/>
            <person name="Ruckert C."/>
        </authorList>
    </citation>
    <scope>NUCLEOTIDE SEQUENCE</scope>
    <source>
        <strain evidence="3">CGMCC 1.15343</strain>
    </source>
</reference>
<reference evidence="3" key="2">
    <citation type="submission" date="2020-09" db="EMBL/GenBank/DDBJ databases">
        <authorList>
            <person name="Sun Q."/>
            <person name="Zhou Y."/>
        </authorList>
    </citation>
    <scope>NUCLEOTIDE SEQUENCE</scope>
    <source>
        <strain evidence="3">CGMCC 1.15343</strain>
    </source>
</reference>
<sequence>MRILLFLLFNLFCSGYAIAQATNKVSGTVKDSANRVLPGASVRIVSGKDTLQAVTDFRGKFSISGIVAATALLSIRSLGFNSLDIRLDFKSGQKHTNVPYFLQRDKNTLKEVVITTQVIPVRVLKDTVEYNAAAFQVRENDRVDELLRQLPGLRFDRDGRLISMGQPTTKLRVNGEDFFTNNVKDFITQLPADIIAKVQIINDYGDESSFTGNKSGESQKMLNLVTKPGRGKGNFGNTALYAGTSERYGLQTNGNLWREKKQVGIKGNINSTNNPAGINRNISAGMNYRDKLSESVTGSLAYVYDNNKNDNHQLDYTETLNPSGSLYTINDYNRNTNTGRHNLSWNLQSIGKQTYLQAAVTGNFLNSNTAYRALSAQTGVIKQDLFNNTFSSQYTPELNGNLALSHRMTKPGRTLSIGISAKNGISQLDDDMDNRIRYYNPQTGLFAKDSLLNRLMDTKNRLRSLAGTIRFSEPLSNDEDSLVSKNLDFVYTYELEDNANTLVTRVNNAQGRRRIVDTLSTDYTSRFGSHLFGVNFRYGAEDLSYNFGISAQPNVLTVYNKRPFGNIRHVGFNITPVANVSYNVSDRTSLTFLYNGTSAAPNLAQLQPVPNTRNLQNVIIGNPNLKSTFNQTASLSFQNSNLQTGRVIMFAVNGEVVQNQVVSNVFLRRDTLNGLKQETTFLNANGAYNVDGIYSWSQPFVDNVVNLEVRGTVGFGNTVSYSNNVLNENKNFSLSQAVLLRMSKKALSVTADASYNYNSNRYSLGYSNLKNIQVYEFNLSMKTTLPRRIILGFDALKRINIGYAIASSNPTIVNMSLEKPFLKRERGTFKIQAYDILNQGNYFIRNVSDNSIIDSKNNQNTRYLQVSININLQQFGG</sequence>
<protein>
    <submittedName>
        <fullName evidence="3">Collagen-binding protein</fullName>
    </submittedName>
</protein>
<dbReference type="Pfam" id="PF13715">
    <property type="entry name" value="CarbopepD_reg_2"/>
    <property type="match status" value="1"/>
</dbReference>
<evidence type="ECO:0000313" key="4">
    <source>
        <dbReference type="Proteomes" id="UP000651668"/>
    </source>
</evidence>
<dbReference type="EMBL" id="BMIL01000012">
    <property type="protein sequence ID" value="GGC74587.1"/>
    <property type="molecule type" value="Genomic_DNA"/>
</dbReference>
<feature type="signal peptide" evidence="1">
    <location>
        <begin position="1"/>
        <end position="19"/>
    </location>
</feature>
<dbReference type="RefSeq" id="WP_188627787.1">
    <property type="nucleotide sequence ID" value="NZ_BMIL01000012.1"/>
</dbReference>
<dbReference type="SUPFAM" id="SSF49464">
    <property type="entry name" value="Carboxypeptidase regulatory domain-like"/>
    <property type="match status" value="1"/>
</dbReference>
<dbReference type="InterPro" id="IPR041700">
    <property type="entry name" value="OMP_b-brl_3"/>
</dbReference>
<gene>
    <name evidence="3" type="ORF">GCM10011387_30330</name>
</gene>
<dbReference type="Gene3D" id="2.60.40.1120">
    <property type="entry name" value="Carboxypeptidase-like, regulatory domain"/>
    <property type="match status" value="1"/>
</dbReference>
<evidence type="ECO:0000313" key="3">
    <source>
        <dbReference type="EMBL" id="GGC74587.1"/>
    </source>
</evidence>
<keyword evidence="4" id="KW-1185">Reference proteome</keyword>
<proteinExistence type="predicted"/>
<dbReference type="AlphaFoldDB" id="A0A916XIS2"/>
<dbReference type="InterPro" id="IPR008969">
    <property type="entry name" value="CarboxyPept-like_regulatory"/>
</dbReference>
<dbReference type="Proteomes" id="UP000651668">
    <property type="component" value="Unassembled WGS sequence"/>
</dbReference>
<keyword evidence="3" id="KW-0176">Collagen</keyword>
<feature type="chain" id="PRO_5037587701" evidence="1">
    <location>
        <begin position="20"/>
        <end position="877"/>
    </location>
</feature>
<accession>A0A916XIS2</accession>
<name>A0A916XIS2_9SPHI</name>
<dbReference type="SUPFAM" id="SSF56935">
    <property type="entry name" value="Porins"/>
    <property type="match status" value="1"/>
</dbReference>
<comment type="caution">
    <text evidence="3">The sequence shown here is derived from an EMBL/GenBank/DDBJ whole genome shotgun (WGS) entry which is preliminary data.</text>
</comment>